<dbReference type="AlphaFoldDB" id="A0A397AGQ5"/>
<comment type="caution">
    <text evidence="6">The sequence shown here is derived from an EMBL/GenBank/DDBJ whole genome shotgun (WGS) entry which is preliminary data.</text>
</comment>
<keyword evidence="3" id="KW-1015">Disulfide bond</keyword>
<dbReference type="SUPFAM" id="SSF50494">
    <property type="entry name" value="Trypsin-like serine proteases"/>
    <property type="match status" value="1"/>
</dbReference>
<accession>A0A397AGQ5</accession>
<dbReference type="PANTHER" id="PTHR24276">
    <property type="entry name" value="POLYSERASE-RELATED"/>
    <property type="match status" value="1"/>
</dbReference>
<dbReference type="InterPro" id="IPR001314">
    <property type="entry name" value="Peptidase_S1A"/>
</dbReference>
<dbReference type="CDD" id="cd00190">
    <property type="entry name" value="Tryp_SPc"/>
    <property type="match status" value="1"/>
</dbReference>
<name>A0A397AGQ5_APHAT</name>
<dbReference type="EMBL" id="QUSZ01006767">
    <property type="protein sequence ID" value="RHY04631.1"/>
    <property type="molecule type" value="Genomic_DNA"/>
</dbReference>
<dbReference type="Proteomes" id="UP000265427">
    <property type="component" value="Unassembled WGS sequence"/>
</dbReference>
<proteinExistence type="inferred from homology"/>
<evidence type="ECO:0000256" key="4">
    <source>
        <dbReference type="SAM" id="SignalP"/>
    </source>
</evidence>
<evidence type="ECO:0000256" key="1">
    <source>
        <dbReference type="ARBA" id="ARBA00007664"/>
    </source>
</evidence>
<evidence type="ECO:0000259" key="5">
    <source>
        <dbReference type="PROSITE" id="PS50240"/>
    </source>
</evidence>
<dbReference type="Pfam" id="PF00089">
    <property type="entry name" value="Trypsin"/>
    <property type="match status" value="2"/>
</dbReference>
<evidence type="ECO:0000256" key="2">
    <source>
        <dbReference type="ARBA" id="ARBA00023026"/>
    </source>
</evidence>
<organism evidence="6 7">
    <name type="scientific">Aphanomyces astaci</name>
    <name type="common">Crayfish plague agent</name>
    <dbReference type="NCBI Taxonomy" id="112090"/>
    <lineage>
        <taxon>Eukaryota</taxon>
        <taxon>Sar</taxon>
        <taxon>Stramenopiles</taxon>
        <taxon>Oomycota</taxon>
        <taxon>Saprolegniomycetes</taxon>
        <taxon>Saprolegniales</taxon>
        <taxon>Verrucalvaceae</taxon>
        <taxon>Aphanomyces</taxon>
    </lineage>
</organism>
<gene>
    <name evidence="6" type="ORF">DYB36_012469</name>
</gene>
<reference evidence="6 7" key="1">
    <citation type="submission" date="2018-08" db="EMBL/GenBank/DDBJ databases">
        <title>Aphanomyces genome sequencing and annotation.</title>
        <authorList>
            <person name="Minardi D."/>
            <person name="Oidtmann B."/>
            <person name="Van Der Giezen M."/>
            <person name="Studholme D.J."/>
        </authorList>
    </citation>
    <scope>NUCLEOTIDE SEQUENCE [LARGE SCALE GENOMIC DNA]</scope>
    <source>
        <strain evidence="6 7">Kv</strain>
    </source>
</reference>
<feature type="domain" description="Peptidase S1" evidence="5">
    <location>
        <begin position="24"/>
        <end position="212"/>
    </location>
</feature>
<dbReference type="FunFam" id="2.40.10.10:FF:000068">
    <property type="entry name" value="transmembrane protease serine 2"/>
    <property type="match status" value="1"/>
</dbReference>
<dbReference type="InterPro" id="IPR001254">
    <property type="entry name" value="Trypsin_dom"/>
</dbReference>
<protein>
    <recommendedName>
        <fullName evidence="5">Peptidase S1 domain-containing protein</fullName>
    </recommendedName>
</protein>
<dbReference type="InterPro" id="IPR018114">
    <property type="entry name" value="TRYPSIN_HIS"/>
</dbReference>
<dbReference type="InterPro" id="IPR043504">
    <property type="entry name" value="Peptidase_S1_PA_chymotrypsin"/>
</dbReference>
<dbReference type="InterPro" id="IPR009003">
    <property type="entry name" value="Peptidase_S1_PA"/>
</dbReference>
<comment type="similarity">
    <text evidence="1">Belongs to the peptidase S1 family.</text>
</comment>
<dbReference type="PROSITE" id="PS50240">
    <property type="entry name" value="TRYPSIN_DOM"/>
    <property type="match status" value="1"/>
</dbReference>
<keyword evidence="2" id="KW-0843">Virulence</keyword>
<evidence type="ECO:0000313" key="6">
    <source>
        <dbReference type="EMBL" id="RHY04631.1"/>
    </source>
</evidence>
<feature type="chain" id="PRO_5017424916" description="Peptidase S1 domain-containing protein" evidence="4">
    <location>
        <begin position="17"/>
        <end position="248"/>
    </location>
</feature>
<dbReference type="Gene3D" id="2.40.10.10">
    <property type="entry name" value="Trypsin-like serine proteases"/>
    <property type="match status" value="2"/>
</dbReference>
<keyword evidence="4" id="KW-0732">Signal</keyword>
<dbReference type="PRINTS" id="PR00722">
    <property type="entry name" value="CHYMOTRYPSIN"/>
</dbReference>
<dbReference type="SMART" id="SM00020">
    <property type="entry name" value="Tryp_SPc"/>
    <property type="match status" value="1"/>
</dbReference>
<evidence type="ECO:0000256" key="3">
    <source>
        <dbReference type="ARBA" id="ARBA00023157"/>
    </source>
</evidence>
<feature type="signal peptide" evidence="4">
    <location>
        <begin position="1"/>
        <end position="16"/>
    </location>
</feature>
<dbReference type="GO" id="GO:0006508">
    <property type="term" value="P:proteolysis"/>
    <property type="evidence" value="ECO:0007669"/>
    <property type="project" value="InterPro"/>
</dbReference>
<dbReference type="GO" id="GO:0004252">
    <property type="term" value="F:serine-type endopeptidase activity"/>
    <property type="evidence" value="ECO:0007669"/>
    <property type="project" value="InterPro"/>
</dbReference>
<dbReference type="PROSITE" id="PS00134">
    <property type="entry name" value="TRYPSIN_HIS"/>
    <property type="match status" value="1"/>
</dbReference>
<evidence type="ECO:0000313" key="7">
    <source>
        <dbReference type="Proteomes" id="UP000265427"/>
    </source>
</evidence>
<dbReference type="InterPro" id="IPR050430">
    <property type="entry name" value="Peptidase_S1"/>
</dbReference>
<sequence>MKFAFVLATLAATAFAQDDNYLEIVGGQEAATGQHRYLAGLKASPTGRSLCGGSLIAPNVILTAAHCTGNGFSFAVVGSHFLSGSSDGELVKVTKEIPHPQYVSGADSNDVAILLLDRSITTITPVAVSFDTVPADVLTWVRGWGRTTSGGIQSQVLKEVSGDSGGPLTIEQNGVARLVGVVSWGLGCGNLNKPGVYGRLSSARAFIEPYLKKKNLRVPNFAGEVDEEPDNQGAVVDDDVVSALEGGN</sequence>
<dbReference type="PANTHER" id="PTHR24276:SF91">
    <property type="entry name" value="AT26814P-RELATED"/>
    <property type="match status" value="1"/>
</dbReference>